<dbReference type="EMBL" id="VDGE01000001">
    <property type="protein sequence ID" value="TNC78308.1"/>
    <property type="molecule type" value="Genomic_DNA"/>
</dbReference>
<comment type="caution">
    <text evidence="1">The sequence shown here is derived from an EMBL/GenBank/DDBJ whole genome shotgun (WGS) entry which is preliminary data.</text>
</comment>
<gene>
    <name evidence="1" type="ORF">FHI69_03185</name>
</gene>
<evidence type="ECO:0000313" key="2">
    <source>
        <dbReference type="Proteomes" id="UP000305681"/>
    </source>
</evidence>
<dbReference type="Proteomes" id="UP000305681">
    <property type="component" value="Unassembled WGS sequence"/>
</dbReference>
<protein>
    <recommendedName>
        <fullName evidence="3">Morphogenetic protein</fullName>
    </recommendedName>
</protein>
<name>A0A5C4NXN4_9BURK</name>
<dbReference type="AlphaFoldDB" id="A0A5C4NXN4"/>
<evidence type="ECO:0000313" key="1">
    <source>
        <dbReference type="EMBL" id="TNC78308.1"/>
    </source>
</evidence>
<accession>A0A5C4NXN4</accession>
<reference evidence="1 2" key="1">
    <citation type="submission" date="2019-06" db="EMBL/GenBank/DDBJ databases">
        <title>Genome sequence of Janthinobacterium lividum UCD_MED1.</title>
        <authorList>
            <person name="De Leon M.E."/>
            <person name="Jospin G."/>
        </authorList>
    </citation>
    <scope>NUCLEOTIDE SEQUENCE [LARGE SCALE GENOMIC DNA]</scope>
    <source>
        <strain evidence="1 2">UCD_MED1</strain>
    </source>
</reference>
<dbReference type="RefSeq" id="WP_139089473.1">
    <property type="nucleotide sequence ID" value="NZ_VDGE01000001.1"/>
</dbReference>
<organism evidence="1 2">
    <name type="scientific">Janthinobacterium lividum</name>
    <dbReference type="NCBI Taxonomy" id="29581"/>
    <lineage>
        <taxon>Bacteria</taxon>
        <taxon>Pseudomonadati</taxon>
        <taxon>Pseudomonadota</taxon>
        <taxon>Betaproteobacteria</taxon>
        <taxon>Burkholderiales</taxon>
        <taxon>Oxalobacteraceae</taxon>
        <taxon>Janthinobacterium</taxon>
    </lineage>
</organism>
<evidence type="ECO:0008006" key="3">
    <source>
        <dbReference type="Google" id="ProtNLM"/>
    </source>
</evidence>
<proteinExistence type="predicted"/>
<sequence>MNKECPILMNGAMVSAVLDGSKTQTRRIIKPQPQTVTTKRIEPWQGNPAVLLSLLADSGRKCPHGQPGDRIWVRETFFAYGRWVTRYSQKKCRDEWHFIDMTAECDRAYQYDADSPDVPLEAGRGGTRPGWYKRPAIFMPRAACRILLEIVSVRVERLKDISDADIVAEGIDMEALAESQDRYDIVCKGSGASGRATERSAWRDLWESTGGDWDANPWCWAITFKRVAP</sequence>